<keyword evidence="1" id="KW-0678">Repressor</keyword>
<keyword evidence="4" id="KW-0804">Transcription</keyword>
<evidence type="ECO:0000256" key="4">
    <source>
        <dbReference type="ARBA" id="ARBA00023163"/>
    </source>
</evidence>
<dbReference type="EMBL" id="WVHS01000002">
    <property type="protein sequence ID" value="MXV15440.1"/>
    <property type="molecule type" value="Genomic_DNA"/>
</dbReference>
<dbReference type="Pfam" id="PF00455">
    <property type="entry name" value="DeoRC"/>
    <property type="match status" value="1"/>
</dbReference>
<organism evidence="6 7">
    <name type="scientific">Hufsiella ginkgonis</name>
    <dbReference type="NCBI Taxonomy" id="2695274"/>
    <lineage>
        <taxon>Bacteria</taxon>
        <taxon>Pseudomonadati</taxon>
        <taxon>Bacteroidota</taxon>
        <taxon>Sphingobacteriia</taxon>
        <taxon>Sphingobacteriales</taxon>
        <taxon>Sphingobacteriaceae</taxon>
        <taxon>Hufsiella</taxon>
    </lineage>
</organism>
<gene>
    <name evidence="6" type="ORF">GS398_09010</name>
</gene>
<dbReference type="SUPFAM" id="SSF100950">
    <property type="entry name" value="NagB/RpiA/CoA transferase-like"/>
    <property type="match status" value="1"/>
</dbReference>
<evidence type="ECO:0000256" key="1">
    <source>
        <dbReference type="ARBA" id="ARBA00022491"/>
    </source>
</evidence>
<dbReference type="InterPro" id="IPR014036">
    <property type="entry name" value="DeoR-like_C"/>
</dbReference>
<dbReference type="InterPro" id="IPR037171">
    <property type="entry name" value="NagB/RpiA_transferase-like"/>
</dbReference>
<dbReference type="PANTHER" id="PTHR30363">
    <property type="entry name" value="HTH-TYPE TRANSCRIPTIONAL REGULATOR SRLR-RELATED"/>
    <property type="match status" value="1"/>
</dbReference>
<reference evidence="6 7" key="1">
    <citation type="submission" date="2019-11" db="EMBL/GenBank/DDBJ databases">
        <title>Pedobacter sp. HMF7056 Genome sequencing and assembly.</title>
        <authorList>
            <person name="Kang H."/>
            <person name="Kim H."/>
            <person name="Joh K."/>
        </authorList>
    </citation>
    <scope>NUCLEOTIDE SEQUENCE [LARGE SCALE GENOMIC DNA]</scope>
    <source>
        <strain evidence="6 7">HMF7056</strain>
    </source>
</reference>
<keyword evidence="3" id="KW-0238">DNA-binding</keyword>
<dbReference type="Pfam" id="PF08220">
    <property type="entry name" value="HTH_DeoR"/>
    <property type="match status" value="1"/>
</dbReference>
<evidence type="ECO:0000313" key="7">
    <source>
        <dbReference type="Proteomes" id="UP000451233"/>
    </source>
</evidence>
<comment type="caution">
    <text evidence="6">The sequence shown here is derived from an EMBL/GenBank/DDBJ whole genome shotgun (WGS) entry which is preliminary data.</text>
</comment>
<dbReference type="InterPro" id="IPR036390">
    <property type="entry name" value="WH_DNA-bd_sf"/>
</dbReference>
<keyword evidence="2" id="KW-0805">Transcription regulation</keyword>
<dbReference type="GO" id="GO:0003700">
    <property type="term" value="F:DNA-binding transcription factor activity"/>
    <property type="evidence" value="ECO:0007669"/>
    <property type="project" value="InterPro"/>
</dbReference>
<dbReference type="Proteomes" id="UP000451233">
    <property type="component" value="Unassembled WGS sequence"/>
</dbReference>
<evidence type="ECO:0000259" key="5">
    <source>
        <dbReference type="PROSITE" id="PS51000"/>
    </source>
</evidence>
<dbReference type="PROSITE" id="PS51000">
    <property type="entry name" value="HTH_DEOR_2"/>
    <property type="match status" value="1"/>
</dbReference>
<dbReference type="InterPro" id="IPR018356">
    <property type="entry name" value="Tscrpt_reg_HTH_DeoR_CS"/>
</dbReference>
<dbReference type="PRINTS" id="PR00037">
    <property type="entry name" value="HTHLACR"/>
</dbReference>
<dbReference type="InterPro" id="IPR050313">
    <property type="entry name" value="Carb_Metab_HTH_regulators"/>
</dbReference>
<dbReference type="InterPro" id="IPR001034">
    <property type="entry name" value="DeoR_HTH"/>
</dbReference>
<dbReference type="AlphaFoldDB" id="A0A7K1XWU1"/>
<dbReference type="Gene3D" id="1.10.10.10">
    <property type="entry name" value="Winged helix-like DNA-binding domain superfamily/Winged helix DNA-binding domain"/>
    <property type="match status" value="1"/>
</dbReference>
<sequence length="243" mass="26139">MLKKERHAYILRYLALHTRVVSAHLAAAIRVSDDTIRRDLRELADQGKVITVHGGALVPGYDKVELPVSPSRVIAGKILPLLAEHTYILTGGGEPLVELAAMLPADFKATLLSVSMKVAAAYSDHPSVEVILIGDKIVKSSKLAIGGEAIARIRQVRADICLVEAGAIDPGRGLMEDDWETAQVKKAMIESADKVVCITAPGALARRLPVQVCGWQKIDYLVTELDAADPCLNAYRDCGTGIL</sequence>
<dbReference type="InterPro" id="IPR036388">
    <property type="entry name" value="WH-like_DNA-bd_sf"/>
</dbReference>
<feature type="domain" description="HTH deoR-type" evidence="5">
    <location>
        <begin position="3"/>
        <end position="58"/>
    </location>
</feature>
<dbReference type="PANTHER" id="PTHR30363:SF4">
    <property type="entry name" value="GLYCEROL-3-PHOSPHATE REGULON REPRESSOR"/>
    <property type="match status" value="1"/>
</dbReference>
<protein>
    <submittedName>
        <fullName evidence="6">DeoR family transcriptional regulator</fullName>
    </submittedName>
</protein>
<evidence type="ECO:0000256" key="3">
    <source>
        <dbReference type="ARBA" id="ARBA00023125"/>
    </source>
</evidence>
<dbReference type="RefSeq" id="WP_160906436.1">
    <property type="nucleotide sequence ID" value="NZ_WVHS01000002.1"/>
</dbReference>
<dbReference type="SUPFAM" id="SSF46785">
    <property type="entry name" value="Winged helix' DNA-binding domain"/>
    <property type="match status" value="1"/>
</dbReference>
<evidence type="ECO:0000256" key="2">
    <source>
        <dbReference type="ARBA" id="ARBA00023015"/>
    </source>
</evidence>
<keyword evidence="7" id="KW-1185">Reference proteome</keyword>
<dbReference type="SMART" id="SM01134">
    <property type="entry name" value="DeoRC"/>
    <property type="match status" value="1"/>
</dbReference>
<accession>A0A7K1XWU1</accession>
<dbReference type="GO" id="GO:0003677">
    <property type="term" value="F:DNA binding"/>
    <property type="evidence" value="ECO:0007669"/>
    <property type="project" value="UniProtKB-KW"/>
</dbReference>
<dbReference type="SMART" id="SM00420">
    <property type="entry name" value="HTH_DEOR"/>
    <property type="match status" value="1"/>
</dbReference>
<proteinExistence type="predicted"/>
<dbReference type="PROSITE" id="PS00894">
    <property type="entry name" value="HTH_DEOR_1"/>
    <property type="match status" value="1"/>
</dbReference>
<evidence type="ECO:0000313" key="6">
    <source>
        <dbReference type="EMBL" id="MXV15440.1"/>
    </source>
</evidence>
<name>A0A7K1XWU1_9SPHI</name>